<proteinExistence type="predicted"/>
<dbReference type="OrthoDB" id="10600163at2759"/>
<dbReference type="EMBL" id="CAJFDI010000001">
    <property type="protein sequence ID" value="CAD5208196.1"/>
    <property type="molecule type" value="Genomic_DNA"/>
</dbReference>
<sequence length="90" mass="10349">MIANFDEEERTDAAKCLLGQLRTPYLNLFYTFQAHLMFDFNSTYKCDKKNLVSMDKVLVIVDEAGSSNDRDIHHLLNGNLNVPKLHCQSQ</sequence>
<gene>
    <name evidence="1" type="ORF">BXYJ_LOCUS432</name>
</gene>
<organism evidence="1 2">
    <name type="scientific">Bursaphelenchus xylophilus</name>
    <name type="common">Pinewood nematode worm</name>
    <name type="synonym">Aphelenchoides xylophilus</name>
    <dbReference type="NCBI Taxonomy" id="6326"/>
    <lineage>
        <taxon>Eukaryota</taxon>
        <taxon>Metazoa</taxon>
        <taxon>Ecdysozoa</taxon>
        <taxon>Nematoda</taxon>
        <taxon>Chromadorea</taxon>
        <taxon>Rhabditida</taxon>
        <taxon>Tylenchina</taxon>
        <taxon>Tylenchomorpha</taxon>
        <taxon>Aphelenchoidea</taxon>
        <taxon>Aphelenchoididae</taxon>
        <taxon>Bursaphelenchus</taxon>
    </lineage>
</organism>
<keyword evidence="2" id="KW-1185">Reference proteome</keyword>
<accession>A0A7I8XEZ0</accession>
<comment type="caution">
    <text evidence="1">The sequence shown here is derived from an EMBL/GenBank/DDBJ whole genome shotgun (WGS) entry which is preliminary data.</text>
</comment>
<evidence type="ECO:0000313" key="1">
    <source>
        <dbReference type="EMBL" id="CAD5208196.1"/>
    </source>
</evidence>
<reference evidence="1" key="1">
    <citation type="submission" date="2020-09" db="EMBL/GenBank/DDBJ databases">
        <authorList>
            <person name="Kikuchi T."/>
        </authorList>
    </citation>
    <scope>NUCLEOTIDE SEQUENCE</scope>
    <source>
        <strain evidence="1">Ka4C1</strain>
    </source>
</reference>
<dbReference type="Proteomes" id="UP000582659">
    <property type="component" value="Unassembled WGS sequence"/>
</dbReference>
<evidence type="ECO:0000313" key="2">
    <source>
        <dbReference type="Proteomes" id="UP000659654"/>
    </source>
</evidence>
<dbReference type="EMBL" id="CAJFCV020000001">
    <property type="protein sequence ID" value="CAG9080604.1"/>
    <property type="molecule type" value="Genomic_DNA"/>
</dbReference>
<protein>
    <submittedName>
        <fullName evidence="1">(pine wood nematode) hypothetical protein</fullName>
    </submittedName>
</protein>
<dbReference type="Proteomes" id="UP000659654">
    <property type="component" value="Unassembled WGS sequence"/>
</dbReference>
<name>A0A7I8XEZ0_BURXY</name>
<dbReference type="AlphaFoldDB" id="A0A7I8XEZ0"/>